<evidence type="ECO:0000313" key="1">
    <source>
        <dbReference type="EMBL" id="ELU18495.1"/>
    </source>
</evidence>
<dbReference type="EMBL" id="KB291874">
    <property type="protein sequence ID" value="ELU18495.1"/>
    <property type="molecule type" value="Genomic_DNA"/>
</dbReference>
<dbReference type="Proteomes" id="UP000014760">
    <property type="component" value="Unassembled WGS sequence"/>
</dbReference>
<reference evidence="3" key="1">
    <citation type="submission" date="2012-12" db="EMBL/GenBank/DDBJ databases">
        <authorList>
            <person name="Hellsten U."/>
            <person name="Grimwood J."/>
            <person name="Chapman J.A."/>
            <person name="Shapiro H."/>
            <person name="Aerts A."/>
            <person name="Otillar R.P."/>
            <person name="Terry A.Y."/>
            <person name="Boore J.L."/>
            <person name="Simakov O."/>
            <person name="Marletaz F."/>
            <person name="Cho S.-J."/>
            <person name="Edsinger-Gonzales E."/>
            <person name="Havlak P."/>
            <person name="Kuo D.-H."/>
            <person name="Larsson T."/>
            <person name="Lv J."/>
            <person name="Arendt D."/>
            <person name="Savage R."/>
            <person name="Osoegawa K."/>
            <person name="de Jong P."/>
            <person name="Lindberg D.R."/>
            <person name="Seaver E.C."/>
            <person name="Weisblat D.A."/>
            <person name="Putnam N.H."/>
            <person name="Grigoriev I.V."/>
            <person name="Rokhsar D.S."/>
        </authorList>
    </citation>
    <scope>NUCLEOTIDE SEQUENCE</scope>
    <source>
        <strain evidence="3">I ESC-2004</strain>
    </source>
</reference>
<accession>R7VMA4</accession>
<reference evidence="2" key="3">
    <citation type="submission" date="2015-06" db="UniProtKB">
        <authorList>
            <consortium name="EnsemblMetazoa"/>
        </authorList>
    </citation>
    <scope>IDENTIFICATION</scope>
</reference>
<organism evidence="1">
    <name type="scientific">Capitella teleta</name>
    <name type="common">Polychaete worm</name>
    <dbReference type="NCBI Taxonomy" id="283909"/>
    <lineage>
        <taxon>Eukaryota</taxon>
        <taxon>Metazoa</taxon>
        <taxon>Spiralia</taxon>
        <taxon>Lophotrochozoa</taxon>
        <taxon>Annelida</taxon>
        <taxon>Polychaeta</taxon>
        <taxon>Sedentaria</taxon>
        <taxon>Scolecida</taxon>
        <taxon>Capitellidae</taxon>
        <taxon>Capitella</taxon>
    </lineage>
</organism>
<protein>
    <submittedName>
        <fullName evidence="1 2">Uncharacterized protein</fullName>
    </submittedName>
</protein>
<dbReference type="HOGENOM" id="CLU_1246400_0_0_1"/>
<reference evidence="1 3" key="2">
    <citation type="journal article" date="2013" name="Nature">
        <title>Insights into bilaterian evolution from three spiralian genomes.</title>
        <authorList>
            <person name="Simakov O."/>
            <person name="Marletaz F."/>
            <person name="Cho S.J."/>
            <person name="Edsinger-Gonzales E."/>
            <person name="Havlak P."/>
            <person name="Hellsten U."/>
            <person name="Kuo D.H."/>
            <person name="Larsson T."/>
            <person name="Lv J."/>
            <person name="Arendt D."/>
            <person name="Savage R."/>
            <person name="Osoegawa K."/>
            <person name="de Jong P."/>
            <person name="Grimwood J."/>
            <person name="Chapman J.A."/>
            <person name="Shapiro H."/>
            <person name="Aerts A."/>
            <person name="Otillar R.P."/>
            <person name="Terry A.Y."/>
            <person name="Boore J.L."/>
            <person name="Grigoriev I.V."/>
            <person name="Lindberg D.R."/>
            <person name="Seaver E.C."/>
            <person name="Weisblat D.A."/>
            <person name="Putnam N.H."/>
            <person name="Rokhsar D.S."/>
        </authorList>
    </citation>
    <scope>NUCLEOTIDE SEQUENCE</scope>
    <source>
        <strain evidence="1 3">I ESC-2004</strain>
    </source>
</reference>
<keyword evidence="3" id="KW-1185">Reference proteome</keyword>
<proteinExistence type="predicted"/>
<dbReference type="OrthoDB" id="10645853at2759"/>
<gene>
    <name evidence="1" type="ORF">CAPTEDRAFT_188333</name>
</gene>
<name>R7VMA4_CAPTE</name>
<dbReference type="AlphaFoldDB" id="R7VMA4"/>
<evidence type="ECO:0000313" key="2">
    <source>
        <dbReference type="EnsemblMetazoa" id="CapteP188333"/>
    </source>
</evidence>
<sequence>MPKPGSCFLFIRLPCLLRSPADSCFDSGFRLLYITAYFEAECNSSSVVTRKRTREESEILNLLNSMHLGIGPKQAYCPKICQSKVSSALLLRDALSKSIARRKTDQVERAEMGRALEALVDSSLIIKELSHCSECSFAETELELLDCVKAQCPAQLTQIVASKVAKRSDPSNTVLSTSSLGSMKSKRWHYSDHLQLCIKANCQGKSGDLFFACVYDHCFSTN</sequence>
<dbReference type="EMBL" id="AMQN01003768">
    <property type="status" value="NOT_ANNOTATED_CDS"/>
    <property type="molecule type" value="Genomic_DNA"/>
</dbReference>
<evidence type="ECO:0000313" key="3">
    <source>
        <dbReference type="Proteomes" id="UP000014760"/>
    </source>
</evidence>
<dbReference type="EnsemblMetazoa" id="CapteT188333">
    <property type="protein sequence ID" value="CapteP188333"/>
    <property type="gene ID" value="CapteG188333"/>
</dbReference>